<feature type="signal peptide" evidence="1">
    <location>
        <begin position="1"/>
        <end position="17"/>
    </location>
</feature>
<protein>
    <recommendedName>
        <fullName evidence="4">RxLR effector candidate protein</fullName>
    </recommendedName>
</protein>
<name>A0AAV0TMN0_HYABA</name>
<feature type="chain" id="PRO_5043976187" description="RxLR effector candidate protein" evidence="1">
    <location>
        <begin position="18"/>
        <end position="380"/>
    </location>
</feature>
<dbReference type="Proteomes" id="UP001162031">
    <property type="component" value="Unassembled WGS sequence"/>
</dbReference>
<proteinExistence type="predicted"/>
<comment type="caution">
    <text evidence="2">The sequence shown here is derived from an EMBL/GenBank/DDBJ whole genome shotgun (WGS) entry which is preliminary data.</text>
</comment>
<keyword evidence="3" id="KW-1185">Reference proteome</keyword>
<sequence>MHGFVFLLIAYAGGVLPGGAHLGLDNSSRLNTTAFPDGKVSKHYAAAEDEHKHDQDDEERANETFLQSMRRVAEKFTSFVRPPATNNIHLTAHASTEEFEKWLARGCMSERRGSDGDIETINFMRTSFGEENTIRFFHWLRDRDGMQRRADVLQQRLLGSGSETAHESLQRLWLEKMMEPEDVFEIVDSWQGGLTLWLEFTELYRKIKGGDKFSVESTLNYLNEAHETDAVWLYGGFFQAMKENVYLKSLGQTMEKLRFDELIREGITPLELSRLITLSENEMEGMRGRRPKIRKAMLAAWKPGYEVIELPADSSSFRALKAYTLQYVATKSIQEVASAKKVFSNGDRDAIRGLLEMLEQQPHVDGKNGLTPSRHYGVEF</sequence>
<organism evidence="2 3">
    <name type="scientific">Hyaloperonospora brassicae</name>
    <name type="common">Brassica downy mildew</name>
    <name type="synonym">Peronospora brassicae</name>
    <dbReference type="NCBI Taxonomy" id="162125"/>
    <lineage>
        <taxon>Eukaryota</taxon>
        <taxon>Sar</taxon>
        <taxon>Stramenopiles</taxon>
        <taxon>Oomycota</taxon>
        <taxon>Peronosporomycetes</taxon>
        <taxon>Peronosporales</taxon>
        <taxon>Peronosporaceae</taxon>
        <taxon>Hyaloperonospora</taxon>
    </lineage>
</organism>
<dbReference type="EMBL" id="CANTFL010000448">
    <property type="protein sequence ID" value="CAI5722711.1"/>
    <property type="molecule type" value="Genomic_DNA"/>
</dbReference>
<accession>A0AAV0TMN0</accession>
<evidence type="ECO:0008006" key="4">
    <source>
        <dbReference type="Google" id="ProtNLM"/>
    </source>
</evidence>
<evidence type="ECO:0000313" key="3">
    <source>
        <dbReference type="Proteomes" id="UP001162031"/>
    </source>
</evidence>
<keyword evidence="1" id="KW-0732">Signal</keyword>
<reference evidence="2" key="1">
    <citation type="submission" date="2022-12" db="EMBL/GenBank/DDBJ databases">
        <authorList>
            <person name="Webb A."/>
        </authorList>
    </citation>
    <scope>NUCLEOTIDE SEQUENCE</scope>
    <source>
        <strain evidence="2">Hp1</strain>
    </source>
</reference>
<evidence type="ECO:0000313" key="2">
    <source>
        <dbReference type="EMBL" id="CAI5722711.1"/>
    </source>
</evidence>
<gene>
    <name evidence="2" type="ORF">HBR001_LOCUS2935</name>
</gene>
<dbReference type="AlphaFoldDB" id="A0AAV0TMN0"/>
<evidence type="ECO:0000256" key="1">
    <source>
        <dbReference type="SAM" id="SignalP"/>
    </source>
</evidence>